<feature type="compositionally biased region" description="Basic and acidic residues" evidence="1">
    <location>
        <begin position="1"/>
        <end position="26"/>
    </location>
</feature>
<organism evidence="2">
    <name type="scientific">Arundo donax</name>
    <name type="common">Giant reed</name>
    <name type="synonym">Donax arundinaceus</name>
    <dbReference type="NCBI Taxonomy" id="35708"/>
    <lineage>
        <taxon>Eukaryota</taxon>
        <taxon>Viridiplantae</taxon>
        <taxon>Streptophyta</taxon>
        <taxon>Embryophyta</taxon>
        <taxon>Tracheophyta</taxon>
        <taxon>Spermatophyta</taxon>
        <taxon>Magnoliopsida</taxon>
        <taxon>Liliopsida</taxon>
        <taxon>Poales</taxon>
        <taxon>Poaceae</taxon>
        <taxon>PACMAD clade</taxon>
        <taxon>Arundinoideae</taxon>
        <taxon>Arundineae</taxon>
        <taxon>Arundo</taxon>
    </lineage>
</organism>
<accession>A0A0A9EQ36</accession>
<evidence type="ECO:0000313" key="2">
    <source>
        <dbReference type="EMBL" id="JAE02885.1"/>
    </source>
</evidence>
<dbReference type="AlphaFoldDB" id="A0A0A9EQ36"/>
<name>A0A0A9EQ36_ARUDO</name>
<proteinExistence type="predicted"/>
<reference evidence="2" key="2">
    <citation type="journal article" date="2015" name="Data Brief">
        <title>Shoot transcriptome of the giant reed, Arundo donax.</title>
        <authorList>
            <person name="Barrero R.A."/>
            <person name="Guerrero F.D."/>
            <person name="Moolhuijzen P."/>
            <person name="Goolsby J.A."/>
            <person name="Tidwell J."/>
            <person name="Bellgard S.E."/>
            <person name="Bellgard M.I."/>
        </authorList>
    </citation>
    <scope>NUCLEOTIDE SEQUENCE</scope>
    <source>
        <tissue evidence="2">Shoot tissue taken approximately 20 cm above the soil surface</tissue>
    </source>
</reference>
<reference evidence="2" key="1">
    <citation type="submission" date="2014-09" db="EMBL/GenBank/DDBJ databases">
        <authorList>
            <person name="Magalhaes I.L.F."/>
            <person name="Oliveira U."/>
            <person name="Santos F.R."/>
            <person name="Vidigal T.H.D.A."/>
            <person name="Brescovit A.D."/>
            <person name="Santos A.J."/>
        </authorList>
    </citation>
    <scope>NUCLEOTIDE SEQUENCE</scope>
    <source>
        <tissue evidence="2">Shoot tissue taken approximately 20 cm above the soil surface</tissue>
    </source>
</reference>
<evidence type="ECO:0000256" key="1">
    <source>
        <dbReference type="SAM" id="MobiDB-lite"/>
    </source>
</evidence>
<dbReference type="EMBL" id="GBRH01195011">
    <property type="protein sequence ID" value="JAE02885.1"/>
    <property type="molecule type" value="Transcribed_RNA"/>
</dbReference>
<feature type="region of interest" description="Disordered" evidence="1">
    <location>
        <begin position="1"/>
        <end position="51"/>
    </location>
</feature>
<feature type="compositionally biased region" description="Low complexity" evidence="1">
    <location>
        <begin position="27"/>
        <end position="51"/>
    </location>
</feature>
<sequence length="158" mass="15474">MGKEQREAMAAAAREKKAAAARERKGTAVAASSAPGSATGGMTAATGTVSGPATGGAAAAAGLVPRFGPSAAGGVASSTNGRPGFTCGFPFPELSISDGAACWDAAHGKPDVSFSCASSRFRSCIMVTIQSFHSCNGHTASGASSEEGMIFSSCKFSG</sequence>
<protein>
    <submittedName>
        <fullName evidence="2">Uncharacterized protein</fullName>
    </submittedName>
</protein>